<organism evidence="1 2">
    <name type="scientific">Arthrobacter gyeryongensis</name>
    <dbReference type="NCBI Taxonomy" id="1650592"/>
    <lineage>
        <taxon>Bacteria</taxon>
        <taxon>Bacillati</taxon>
        <taxon>Actinomycetota</taxon>
        <taxon>Actinomycetes</taxon>
        <taxon>Micrococcales</taxon>
        <taxon>Micrococcaceae</taxon>
        <taxon>Arthrobacter</taxon>
    </lineage>
</organism>
<gene>
    <name evidence="1" type="ORF">GCM10023346_33700</name>
</gene>
<protein>
    <submittedName>
        <fullName evidence="1">Uncharacterized protein</fullName>
    </submittedName>
</protein>
<evidence type="ECO:0000313" key="2">
    <source>
        <dbReference type="Proteomes" id="UP001500200"/>
    </source>
</evidence>
<evidence type="ECO:0000313" key="1">
    <source>
        <dbReference type="EMBL" id="GAA5197872.1"/>
    </source>
</evidence>
<accession>A0ABP9SM27</accession>
<proteinExistence type="predicted"/>
<dbReference type="Proteomes" id="UP001500200">
    <property type="component" value="Unassembled WGS sequence"/>
</dbReference>
<name>A0ABP9SM27_9MICC</name>
<comment type="caution">
    <text evidence="1">The sequence shown here is derived from an EMBL/GenBank/DDBJ whole genome shotgun (WGS) entry which is preliminary data.</text>
</comment>
<sequence>MISLARVIEGVNMVKGAKIAAISARKRISQTVPNGPVNDAERVDTVPGREETFFWGCLAERSPRCRGTSRVRILRIATATWSARVPLQG</sequence>
<reference evidence="2" key="1">
    <citation type="journal article" date="2019" name="Int. J. Syst. Evol. Microbiol.">
        <title>The Global Catalogue of Microorganisms (GCM) 10K type strain sequencing project: providing services to taxonomists for standard genome sequencing and annotation.</title>
        <authorList>
            <consortium name="The Broad Institute Genomics Platform"/>
            <consortium name="The Broad Institute Genome Sequencing Center for Infectious Disease"/>
            <person name="Wu L."/>
            <person name="Ma J."/>
        </authorList>
    </citation>
    <scope>NUCLEOTIDE SEQUENCE [LARGE SCALE GENOMIC DNA]</scope>
    <source>
        <strain evidence="2">JCM 18514</strain>
    </source>
</reference>
<dbReference type="EMBL" id="BAABKK010000024">
    <property type="protein sequence ID" value="GAA5197872.1"/>
    <property type="molecule type" value="Genomic_DNA"/>
</dbReference>
<keyword evidence="2" id="KW-1185">Reference proteome</keyword>